<dbReference type="STRING" id="709323.GCA_001047135_01013"/>
<evidence type="ECO:0000313" key="1">
    <source>
        <dbReference type="EMBL" id="GAP04462.1"/>
    </source>
</evidence>
<protein>
    <submittedName>
        <fullName evidence="1">Uncharacterized protein</fullName>
    </submittedName>
</protein>
<organism evidence="1">
    <name type="scientific">Fructobacillus tropaeoli</name>
    <dbReference type="NCBI Taxonomy" id="709323"/>
    <lineage>
        <taxon>Bacteria</taxon>
        <taxon>Bacillati</taxon>
        <taxon>Bacillota</taxon>
        <taxon>Bacilli</taxon>
        <taxon>Lactobacillales</taxon>
        <taxon>Lactobacillaceae</taxon>
        <taxon>Fructobacillus</taxon>
    </lineage>
</organism>
<dbReference type="AlphaFoldDB" id="A0A3F3H3R5"/>
<dbReference type="Proteomes" id="UP000064514">
    <property type="component" value="Unassembled WGS sequence"/>
</dbReference>
<accession>A0A3F3H3R5</accession>
<reference evidence="1" key="1">
    <citation type="journal article" date="2015" name="BMC Genomics">
        <title>Comparative genomics of Fructobacillus spp. and Leuconostoc spp. reveals niche-specific evolution of Fructobacillus spp.</title>
        <authorList>
            <person name="Endo A."/>
            <person name="Tanizawa Y."/>
            <person name="Tanaka N."/>
            <person name="Maeno S."/>
            <person name="Kumar H."/>
            <person name="Shiwa Y."/>
            <person name="Okada S."/>
            <person name="Yoshikawa H."/>
            <person name="Dicks L."/>
            <person name="Nakagawa J."/>
            <person name="Arita M."/>
        </authorList>
    </citation>
    <scope>NUCLEOTIDE SEQUENCE [LARGE SCALE GENOMIC DNA]</scope>
    <source>
        <strain evidence="1">F214-1</strain>
    </source>
</reference>
<gene>
    <name evidence="1" type="ORF">FTRO_0050150</name>
</gene>
<sequence>MNLLDNSSGQIKFVINDHESIEVENLNKDQLKTILSNIYDKSDFYDINWNDEIKNQVHNTVHKEIVEQIVSKIIDFKSNVDNIKNNIESSFPLINDK</sequence>
<dbReference type="RefSeq" id="WP_059393877.1">
    <property type="nucleotide sequence ID" value="NZ_DF968082.1"/>
</dbReference>
<name>A0A3F3H3R5_9LACO</name>
<proteinExistence type="predicted"/>
<dbReference type="EMBL" id="DF968082">
    <property type="protein sequence ID" value="GAP04462.1"/>
    <property type="molecule type" value="Genomic_DNA"/>
</dbReference>